<evidence type="ECO:0000313" key="1">
    <source>
        <dbReference type="EMBL" id="MCV6825349.1"/>
    </source>
</evidence>
<protein>
    <submittedName>
        <fullName evidence="1">Hemin uptake protein HemP</fullName>
    </submittedName>
</protein>
<keyword evidence="2" id="KW-1185">Reference proteome</keyword>
<dbReference type="InterPro" id="IPR019600">
    <property type="entry name" value="Hemin_uptake_protein_HemP"/>
</dbReference>
<name>A0AAE3J0Y8_9RHOB</name>
<proteinExistence type="predicted"/>
<comment type="caution">
    <text evidence="1">The sequence shown here is derived from an EMBL/GenBank/DDBJ whole genome shotgun (WGS) entry which is preliminary data.</text>
</comment>
<dbReference type="RefSeq" id="WP_263954219.1">
    <property type="nucleotide sequence ID" value="NZ_JAOYFC010000002.1"/>
</dbReference>
<dbReference type="AlphaFoldDB" id="A0AAE3J0Y8"/>
<dbReference type="Pfam" id="PF10636">
    <property type="entry name" value="hemP"/>
    <property type="match status" value="1"/>
</dbReference>
<gene>
    <name evidence="1" type="ORF">OH136_12360</name>
</gene>
<reference evidence="1" key="1">
    <citation type="submission" date="2022-10" db="EMBL/GenBank/DDBJ databases">
        <authorList>
            <person name="Yue Y."/>
        </authorList>
    </citation>
    <scope>NUCLEOTIDE SEQUENCE</scope>
    <source>
        <strain evidence="1">Z654</strain>
    </source>
</reference>
<organism evidence="1 2">
    <name type="scientific">Halocynthiibacter halioticoli</name>
    <dbReference type="NCBI Taxonomy" id="2986804"/>
    <lineage>
        <taxon>Bacteria</taxon>
        <taxon>Pseudomonadati</taxon>
        <taxon>Pseudomonadota</taxon>
        <taxon>Alphaproteobacteria</taxon>
        <taxon>Rhodobacterales</taxon>
        <taxon>Paracoccaceae</taxon>
        <taxon>Halocynthiibacter</taxon>
    </lineage>
</organism>
<accession>A0AAE3J0Y8</accession>
<evidence type="ECO:0000313" key="2">
    <source>
        <dbReference type="Proteomes" id="UP001208041"/>
    </source>
</evidence>
<sequence>MNARVEIDQNIEATKVELDIPAYDVRSLTRTHGQANLVLDGAVYHLRITRAGKLILTK</sequence>
<dbReference type="EMBL" id="JAOYFC010000002">
    <property type="protein sequence ID" value="MCV6825349.1"/>
    <property type="molecule type" value="Genomic_DNA"/>
</dbReference>
<dbReference type="Proteomes" id="UP001208041">
    <property type="component" value="Unassembled WGS sequence"/>
</dbReference>
<dbReference type="Gene3D" id="2.10.70.10">
    <property type="entry name" value="Complement Module, domain 1"/>
    <property type="match status" value="1"/>
</dbReference>